<feature type="domain" description="LTD" evidence="3">
    <location>
        <begin position="26"/>
        <end position="153"/>
    </location>
</feature>
<evidence type="ECO:0000259" key="3">
    <source>
        <dbReference type="PROSITE" id="PS51841"/>
    </source>
</evidence>
<evidence type="ECO:0000256" key="1">
    <source>
        <dbReference type="SAM" id="MobiDB-lite"/>
    </source>
</evidence>
<accession>A0ABS1J877</accession>
<keyword evidence="5" id="KW-1185">Reference proteome</keyword>
<dbReference type="SUPFAM" id="SSF74853">
    <property type="entry name" value="Lamin A/C globular tail domain"/>
    <property type="match status" value="1"/>
</dbReference>
<dbReference type="Pfam" id="PF00932">
    <property type="entry name" value="LTD"/>
    <property type="match status" value="1"/>
</dbReference>
<protein>
    <submittedName>
        <fullName evidence="4">Lamin tail domain-containing protein</fullName>
    </submittedName>
</protein>
<feature type="compositionally biased region" description="Gly residues" evidence="1">
    <location>
        <begin position="196"/>
        <end position="209"/>
    </location>
</feature>
<organism evidence="4 5">
    <name type="scientific">Tumebacillus amylolyticus</name>
    <dbReference type="NCBI Taxonomy" id="2801339"/>
    <lineage>
        <taxon>Bacteria</taxon>
        <taxon>Bacillati</taxon>
        <taxon>Bacillota</taxon>
        <taxon>Bacilli</taxon>
        <taxon>Bacillales</taxon>
        <taxon>Alicyclobacillaceae</taxon>
        <taxon>Tumebacillus</taxon>
    </lineage>
</organism>
<name>A0ABS1J877_9BACL</name>
<feature type="signal peptide" evidence="2">
    <location>
        <begin position="1"/>
        <end position="19"/>
    </location>
</feature>
<evidence type="ECO:0000313" key="4">
    <source>
        <dbReference type="EMBL" id="MBL0386471.1"/>
    </source>
</evidence>
<feature type="region of interest" description="Disordered" evidence="1">
    <location>
        <begin position="165"/>
        <end position="212"/>
    </location>
</feature>
<dbReference type="Gene3D" id="2.60.40.1260">
    <property type="entry name" value="Lamin Tail domain"/>
    <property type="match status" value="1"/>
</dbReference>
<feature type="chain" id="PRO_5046463425" evidence="2">
    <location>
        <begin position="20"/>
        <end position="450"/>
    </location>
</feature>
<sequence length="450" mass="46052">MKKRTLIGLTSLAMVGALAAPAVYHVQPASAAIAAGSVVVNEIMYNYASGTTQEWVELYNNTSSAISLAGYKLTDNNVGASSLTEGTYTFPSGTSIPAGGYLTIGNSLSSAQLKWSGNFALGNSGDGVALFSDSNSDNIAQSGEVIDSVEFTSAWGGNGTGYSLERKDPAGASSSSTNWGSSTTSGGTLGAKNTLNGGGGGGGGGGGTVTGTKVLWDQGHGQTAGNADWTIGGANSSFADALRAKGYTVASTTSAISSTVLSGYKVLVLPEPNTNYTSTEKSAINTFISNGGGVYFIADHIVSDRNNDGWDSVQIFDGSQTEAYPSTGSWVGATFGFYFNRNNLVQEPITDIRANSVTSGVTSVGAWNGSTIHVTGANSTILSDIFLTGQADPFHIHGKYGSGRFAALGDSSLYDDGTGASGKNLYDGWTDYSDAKLAVNTIDYLAGVIN</sequence>
<dbReference type="RefSeq" id="WP_201633027.1">
    <property type="nucleotide sequence ID" value="NZ_JAEQNB010000002.1"/>
</dbReference>
<dbReference type="EMBL" id="JAEQNB010000002">
    <property type="protein sequence ID" value="MBL0386471.1"/>
    <property type="molecule type" value="Genomic_DNA"/>
</dbReference>
<gene>
    <name evidence="4" type="ORF">JJB07_07405</name>
</gene>
<dbReference type="InterPro" id="IPR036415">
    <property type="entry name" value="Lamin_tail_dom_sf"/>
</dbReference>
<dbReference type="Gene3D" id="3.40.50.880">
    <property type="match status" value="1"/>
</dbReference>
<dbReference type="SUPFAM" id="SSF52317">
    <property type="entry name" value="Class I glutamine amidotransferase-like"/>
    <property type="match status" value="1"/>
</dbReference>
<proteinExistence type="predicted"/>
<keyword evidence="2" id="KW-0732">Signal</keyword>
<evidence type="ECO:0000313" key="5">
    <source>
        <dbReference type="Proteomes" id="UP000602284"/>
    </source>
</evidence>
<comment type="caution">
    <text evidence="4">The sequence shown here is derived from an EMBL/GenBank/DDBJ whole genome shotgun (WGS) entry which is preliminary data.</text>
</comment>
<reference evidence="4 5" key="1">
    <citation type="submission" date="2021-01" db="EMBL/GenBank/DDBJ databases">
        <title>Tumebacillus sp. strain ITR2 16S ribosomal RNA gene Genome sequencing and assembly.</title>
        <authorList>
            <person name="Kang M."/>
        </authorList>
    </citation>
    <scope>NUCLEOTIDE SEQUENCE [LARGE SCALE GENOMIC DNA]</scope>
    <source>
        <strain evidence="4 5">ITR2</strain>
    </source>
</reference>
<dbReference type="PROSITE" id="PS51841">
    <property type="entry name" value="LTD"/>
    <property type="match status" value="1"/>
</dbReference>
<dbReference type="InterPro" id="IPR001322">
    <property type="entry name" value="Lamin_tail_dom"/>
</dbReference>
<evidence type="ECO:0000256" key="2">
    <source>
        <dbReference type="SAM" id="SignalP"/>
    </source>
</evidence>
<feature type="compositionally biased region" description="Low complexity" evidence="1">
    <location>
        <begin position="171"/>
        <end position="195"/>
    </location>
</feature>
<dbReference type="Proteomes" id="UP000602284">
    <property type="component" value="Unassembled WGS sequence"/>
</dbReference>
<dbReference type="InterPro" id="IPR029062">
    <property type="entry name" value="Class_I_gatase-like"/>
</dbReference>